<gene>
    <name evidence="1" type="ORF">H5410_048725</name>
</gene>
<dbReference type="EMBL" id="JACXVP010000009">
    <property type="protein sequence ID" value="KAG5588291.1"/>
    <property type="molecule type" value="Genomic_DNA"/>
</dbReference>
<name>A0A9J5XJ08_SOLCO</name>
<evidence type="ECO:0000313" key="2">
    <source>
        <dbReference type="Proteomes" id="UP000824120"/>
    </source>
</evidence>
<organism evidence="1 2">
    <name type="scientific">Solanum commersonii</name>
    <name type="common">Commerson's wild potato</name>
    <name type="synonym">Commerson's nightshade</name>
    <dbReference type="NCBI Taxonomy" id="4109"/>
    <lineage>
        <taxon>Eukaryota</taxon>
        <taxon>Viridiplantae</taxon>
        <taxon>Streptophyta</taxon>
        <taxon>Embryophyta</taxon>
        <taxon>Tracheophyta</taxon>
        <taxon>Spermatophyta</taxon>
        <taxon>Magnoliopsida</taxon>
        <taxon>eudicotyledons</taxon>
        <taxon>Gunneridae</taxon>
        <taxon>Pentapetalae</taxon>
        <taxon>asterids</taxon>
        <taxon>lamiids</taxon>
        <taxon>Solanales</taxon>
        <taxon>Solanaceae</taxon>
        <taxon>Solanoideae</taxon>
        <taxon>Solaneae</taxon>
        <taxon>Solanum</taxon>
    </lineage>
</organism>
<evidence type="ECO:0000313" key="1">
    <source>
        <dbReference type="EMBL" id="KAG5588291.1"/>
    </source>
</evidence>
<protein>
    <submittedName>
        <fullName evidence="1">Uncharacterized protein</fullName>
    </submittedName>
</protein>
<reference evidence="1 2" key="1">
    <citation type="submission" date="2020-09" db="EMBL/GenBank/DDBJ databases">
        <title>De no assembly of potato wild relative species, Solanum commersonii.</title>
        <authorList>
            <person name="Cho K."/>
        </authorList>
    </citation>
    <scope>NUCLEOTIDE SEQUENCE [LARGE SCALE GENOMIC DNA]</scope>
    <source>
        <strain evidence="1">LZ3.2</strain>
        <tissue evidence="1">Leaf</tissue>
    </source>
</reference>
<sequence>MLGARNMLGKKSLEETKSLKPPHIVDTPMFLPQNLPTLLMIDNCIPILLVESMKRQDKYGKIPSLNAKVNNLSHDLNL</sequence>
<dbReference type="Proteomes" id="UP000824120">
    <property type="component" value="Chromosome 9"/>
</dbReference>
<proteinExistence type="predicted"/>
<keyword evidence="2" id="KW-1185">Reference proteome</keyword>
<dbReference type="AlphaFoldDB" id="A0A9J5XJ08"/>
<accession>A0A9J5XJ08</accession>
<comment type="caution">
    <text evidence="1">The sequence shown here is derived from an EMBL/GenBank/DDBJ whole genome shotgun (WGS) entry which is preliminary data.</text>
</comment>